<dbReference type="AlphaFoldDB" id="A0A0K0DPT7"/>
<protein>
    <submittedName>
        <fullName evidence="3">DB domain-containing protein</fullName>
    </submittedName>
</protein>
<dbReference type="PANTHER" id="PTHR46705">
    <property type="entry name" value="PROTEIN CBG09805"/>
    <property type="match status" value="1"/>
</dbReference>
<dbReference type="Pfam" id="PF01682">
    <property type="entry name" value="DB"/>
    <property type="match status" value="1"/>
</dbReference>
<reference evidence="3" key="2">
    <citation type="submission" date="2017-02" db="UniProtKB">
        <authorList>
            <consortium name="WormBaseParasite"/>
        </authorList>
    </citation>
    <scope>IDENTIFICATION</scope>
</reference>
<evidence type="ECO:0000259" key="1">
    <source>
        <dbReference type="Pfam" id="PF01682"/>
    </source>
</evidence>
<dbReference type="PANTHER" id="PTHR46705:SF3">
    <property type="entry name" value="DOMAIN OF UNKNOWN FUNCTION DB DOMAIN-CONTAINING PROTEIN"/>
    <property type="match status" value="1"/>
</dbReference>
<dbReference type="Proteomes" id="UP000035642">
    <property type="component" value="Unassembled WGS sequence"/>
</dbReference>
<evidence type="ECO:0000313" key="2">
    <source>
        <dbReference type="Proteomes" id="UP000035642"/>
    </source>
</evidence>
<sequence length="195" mass="21653">LSIFILYCGGGAGCCPRPPPPPVVTCGSGCQQGYQCGTYGCSKRKAFSALTARIDGVLVGDEYAEEAYTLPLAYNTSNLQYAIFQNPNNIFHMCCEARGLPDACLRHCHFNRYTATSLERMFHKNDACPIEAAHEIHYCAAQGLDHTKVLVVCRRFSNIALVLITKNIMEQLFFSRLLEMKELSIEMNNRAIGTD</sequence>
<keyword evidence="2" id="KW-1185">Reference proteome</keyword>
<dbReference type="InterPro" id="IPR002602">
    <property type="entry name" value="DB"/>
</dbReference>
<reference evidence="2" key="1">
    <citation type="submission" date="2012-09" db="EMBL/GenBank/DDBJ databases">
        <authorList>
            <person name="Martin A.A."/>
        </authorList>
    </citation>
    <scope>NUCLEOTIDE SEQUENCE</scope>
</reference>
<proteinExistence type="predicted"/>
<feature type="domain" description="Domain of unknown function DB" evidence="1">
    <location>
        <begin position="94"/>
        <end position="148"/>
    </location>
</feature>
<organism evidence="2 3">
    <name type="scientific">Angiostrongylus cantonensis</name>
    <name type="common">Rat lungworm</name>
    <dbReference type="NCBI Taxonomy" id="6313"/>
    <lineage>
        <taxon>Eukaryota</taxon>
        <taxon>Metazoa</taxon>
        <taxon>Ecdysozoa</taxon>
        <taxon>Nematoda</taxon>
        <taxon>Chromadorea</taxon>
        <taxon>Rhabditida</taxon>
        <taxon>Rhabditina</taxon>
        <taxon>Rhabditomorpha</taxon>
        <taxon>Strongyloidea</taxon>
        <taxon>Metastrongylidae</taxon>
        <taxon>Angiostrongylus</taxon>
    </lineage>
</organism>
<accession>A0A0K0DPT7</accession>
<dbReference type="WBParaSite" id="ACAC_0001377601-mRNA-1">
    <property type="protein sequence ID" value="ACAC_0001377601-mRNA-1"/>
    <property type="gene ID" value="ACAC_0001377601"/>
</dbReference>
<name>A0A0K0DPT7_ANGCA</name>
<dbReference type="STRING" id="6313.A0A0K0DPT7"/>
<evidence type="ECO:0000313" key="3">
    <source>
        <dbReference type="WBParaSite" id="ACAC_0001377601-mRNA-1"/>
    </source>
</evidence>